<dbReference type="GO" id="GO:0004165">
    <property type="term" value="F:delta(3)-delta(2)-enoyl-CoA isomerase activity"/>
    <property type="evidence" value="ECO:0007669"/>
    <property type="project" value="UniProtKB-ARBA"/>
</dbReference>
<dbReference type="Proteomes" id="UP000282957">
    <property type="component" value="Unassembled WGS sequence"/>
</dbReference>
<keyword evidence="3" id="KW-0576">Peroxisome</keyword>
<dbReference type="OrthoDB" id="9797151at2"/>
<dbReference type="PANTHER" id="PTHR43684:SF1">
    <property type="entry name" value="ENOYL-COA DELTA ISOMERASE 2"/>
    <property type="match status" value="1"/>
</dbReference>
<keyword evidence="6" id="KW-1185">Reference proteome</keyword>
<dbReference type="GO" id="GO:0004300">
    <property type="term" value="F:enoyl-CoA hydratase activity"/>
    <property type="evidence" value="ECO:0007669"/>
    <property type="project" value="UniProtKB-EC"/>
</dbReference>
<dbReference type="SUPFAM" id="SSF52096">
    <property type="entry name" value="ClpP/crotonase"/>
    <property type="match status" value="1"/>
</dbReference>
<proteinExistence type="inferred from homology"/>
<dbReference type="PANTHER" id="PTHR43684">
    <property type="match status" value="1"/>
</dbReference>
<dbReference type="AlphaFoldDB" id="A0A437MGZ2"/>
<dbReference type="EC" id="4.2.1.17" evidence="5"/>
<evidence type="ECO:0000256" key="1">
    <source>
        <dbReference type="ARBA" id="ARBA00004275"/>
    </source>
</evidence>
<dbReference type="RefSeq" id="WP_127787553.1">
    <property type="nucleotide sequence ID" value="NZ_SACL01000003.1"/>
</dbReference>
<sequence length="250" mass="26825">MTEFVTRHVENGVMQLRLNRPEKKNALTLAMYEALAEGLQAAAEDPEVRVVLLAGGTDFTAGNDLKDFAAAGNQENRPSSAFDFLRVIRVFPKPVVAAVRGVSVGIGTTMLLHCDVVIASATARFQIPFTRLGVTPEGGSSILLAQRVGDARARWLLMAGEAFSGEQAARWGLALEAPADAEVEAVAMERARTLAALPPNALAQSKRLLLAPQRDQLEQVMDEERVVFSAALRSPEAQAAFQAFLSKAKG</sequence>
<comment type="subcellular location">
    <subcellularLocation>
        <location evidence="1">Peroxisome</location>
    </subcellularLocation>
</comment>
<dbReference type="InterPro" id="IPR014748">
    <property type="entry name" value="Enoyl-CoA_hydra_C"/>
</dbReference>
<gene>
    <name evidence="5" type="ORF">EOD42_10920</name>
</gene>
<keyword evidence="4" id="KW-0413">Isomerase</keyword>
<organism evidence="5 6">
    <name type="scientific">Rhodovarius crocodyli</name>
    <dbReference type="NCBI Taxonomy" id="1979269"/>
    <lineage>
        <taxon>Bacteria</taxon>
        <taxon>Pseudomonadati</taxon>
        <taxon>Pseudomonadota</taxon>
        <taxon>Alphaproteobacteria</taxon>
        <taxon>Acetobacterales</taxon>
        <taxon>Roseomonadaceae</taxon>
        <taxon>Rhodovarius</taxon>
    </lineage>
</organism>
<dbReference type="Pfam" id="PF00378">
    <property type="entry name" value="ECH_1"/>
    <property type="match status" value="1"/>
</dbReference>
<dbReference type="Gene3D" id="3.90.226.10">
    <property type="entry name" value="2-enoyl-CoA Hydratase, Chain A, domain 1"/>
    <property type="match status" value="1"/>
</dbReference>
<dbReference type="InterPro" id="IPR029045">
    <property type="entry name" value="ClpP/crotonase-like_dom_sf"/>
</dbReference>
<evidence type="ECO:0000313" key="6">
    <source>
        <dbReference type="Proteomes" id="UP000282957"/>
    </source>
</evidence>
<protein>
    <submittedName>
        <fullName evidence="5">Enoyl-CoA hydratase</fullName>
        <ecNumber evidence="5">4.2.1.17</ecNumber>
    </submittedName>
</protein>
<dbReference type="EMBL" id="SACL01000003">
    <property type="protein sequence ID" value="RVT96906.1"/>
    <property type="molecule type" value="Genomic_DNA"/>
</dbReference>
<evidence type="ECO:0000256" key="2">
    <source>
        <dbReference type="ARBA" id="ARBA00005254"/>
    </source>
</evidence>
<evidence type="ECO:0000313" key="5">
    <source>
        <dbReference type="EMBL" id="RVT96906.1"/>
    </source>
</evidence>
<dbReference type="CDD" id="cd06558">
    <property type="entry name" value="crotonase-like"/>
    <property type="match status" value="1"/>
</dbReference>
<name>A0A437MGZ2_9PROT</name>
<dbReference type="InterPro" id="IPR051053">
    <property type="entry name" value="ECH/Chromodomain_protein"/>
</dbReference>
<comment type="caution">
    <text evidence="5">The sequence shown here is derived from an EMBL/GenBank/DDBJ whole genome shotgun (WGS) entry which is preliminary data.</text>
</comment>
<accession>A0A437MGZ2</accession>
<reference evidence="5 6" key="1">
    <citation type="submission" date="2019-01" db="EMBL/GenBank/DDBJ databases">
        <authorList>
            <person name="Chen W.-M."/>
        </authorList>
    </citation>
    <scope>NUCLEOTIDE SEQUENCE [LARGE SCALE GENOMIC DNA]</scope>
    <source>
        <strain evidence="5 6">CCP-6</strain>
    </source>
</reference>
<dbReference type="Gene3D" id="1.10.12.10">
    <property type="entry name" value="Lyase 2-enoyl-coa Hydratase, Chain A, domain 2"/>
    <property type="match status" value="1"/>
</dbReference>
<keyword evidence="5" id="KW-0456">Lyase</keyword>
<dbReference type="InterPro" id="IPR001753">
    <property type="entry name" value="Enoyl-CoA_hydra/iso"/>
</dbReference>
<evidence type="ECO:0000256" key="3">
    <source>
        <dbReference type="ARBA" id="ARBA00023140"/>
    </source>
</evidence>
<comment type="similarity">
    <text evidence="2">Belongs to the enoyl-CoA hydratase/isomerase family.</text>
</comment>
<evidence type="ECO:0000256" key="4">
    <source>
        <dbReference type="ARBA" id="ARBA00023235"/>
    </source>
</evidence>